<evidence type="ECO:0000313" key="3">
    <source>
        <dbReference type="Proteomes" id="UP000318138"/>
    </source>
</evidence>
<dbReference type="RefSeq" id="WP_176008270.1">
    <property type="nucleotide sequence ID" value="NZ_CP041372.2"/>
</dbReference>
<feature type="transmembrane region" description="Helical" evidence="1">
    <location>
        <begin position="12"/>
        <end position="38"/>
    </location>
</feature>
<dbReference type="EMBL" id="CP041372">
    <property type="protein sequence ID" value="QKS70230.1"/>
    <property type="molecule type" value="Genomic_DNA"/>
</dbReference>
<evidence type="ECO:0000313" key="2">
    <source>
        <dbReference type="EMBL" id="QKS70230.1"/>
    </source>
</evidence>
<keyword evidence="1" id="KW-0812">Transmembrane</keyword>
<protein>
    <submittedName>
        <fullName evidence="2">Uncharacterized protein</fullName>
    </submittedName>
</protein>
<evidence type="ECO:0000256" key="1">
    <source>
        <dbReference type="SAM" id="Phobius"/>
    </source>
</evidence>
<keyword evidence="1" id="KW-1133">Transmembrane helix</keyword>
<dbReference type="KEGG" id="psua:FLK61_26070"/>
<name>A0A859FB90_9BACI</name>
<gene>
    <name evidence="2" type="ORF">FLK61_26070</name>
</gene>
<accession>A0A859FB90</accession>
<reference evidence="3" key="1">
    <citation type="submission" date="2019-07" db="EMBL/GenBank/DDBJ databases">
        <title>Bacillus alkalisoli sp. nov. isolated from saline soil.</title>
        <authorList>
            <person name="Sun J.-Q."/>
            <person name="Xu L."/>
        </authorList>
    </citation>
    <scope>NUCLEOTIDE SEQUENCE [LARGE SCALE GENOMIC DNA]</scope>
    <source>
        <strain evidence="3">M4U3P1</strain>
    </source>
</reference>
<proteinExistence type="predicted"/>
<organism evidence="2 3">
    <name type="scientific">Paenalkalicoccus suaedae</name>
    <dbReference type="NCBI Taxonomy" id="2592382"/>
    <lineage>
        <taxon>Bacteria</taxon>
        <taxon>Bacillati</taxon>
        <taxon>Bacillota</taxon>
        <taxon>Bacilli</taxon>
        <taxon>Bacillales</taxon>
        <taxon>Bacillaceae</taxon>
        <taxon>Paenalkalicoccus</taxon>
    </lineage>
</organism>
<keyword evidence="3" id="KW-1185">Reference proteome</keyword>
<dbReference type="Proteomes" id="UP000318138">
    <property type="component" value="Chromosome"/>
</dbReference>
<sequence>MEALSMLFMGLYLFTLLVLFICSLRVIVQIMMFIVALTRRIKDVESFKEMMKSLKRGSQDHSCVSCKRPMILLAINNDGDTRKDLFGCKTCDGGGYAIYKEDGVTIRRKVWWKY</sequence>
<dbReference type="AlphaFoldDB" id="A0A859FB90"/>
<keyword evidence="1" id="KW-0472">Membrane</keyword>